<evidence type="ECO:0000256" key="5">
    <source>
        <dbReference type="SAM" id="Phobius"/>
    </source>
</evidence>
<dbReference type="InterPro" id="IPR050638">
    <property type="entry name" value="AA-Vitamin_Transporters"/>
</dbReference>
<evidence type="ECO:0000256" key="2">
    <source>
        <dbReference type="ARBA" id="ARBA00022692"/>
    </source>
</evidence>
<evidence type="ECO:0000256" key="1">
    <source>
        <dbReference type="ARBA" id="ARBA00004141"/>
    </source>
</evidence>
<accession>A0A6J6K938</accession>
<reference evidence="8" key="1">
    <citation type="submission" date="2020-05" db="EMBL/GenBank/DDBJ databases">
        <authorList>
            <person name="Chiriac C."/>
            <person name="Salcher M."/>
            <person name="Ghai R."/>
            <person name="Kavagutti S V."/>
        </authorList>
    </citation>
    <scope>NUCLEOTIDE SEQUENCE</scope>
</reference>
<name>A0A6J6K938_9ZZZZ</name>
<dbReference type="InterPro" id="IPR037185">
    <property type="entry name" value="EmrE-like"/>
</dbReference>
<keyword evidence="4 5" id="KW-0472">Membrane</keyword>
<dbReference type="EMBL" id="CAEZWA010000081">
    <property type="protein sequence ID" value="CAB4644359.1"/>
    <property type="molecule type" value="Genomic_DNA"/>
</dbReference>
<feature type="transmembrane region" description="Helical" evidence="5">
    <location>
        <begin position="41"/>
        <end position="59"/>
    </location>
</feature>
<feature type="transmembrane region" description="Helical" evidence="5">
    <location>
        <begin position="188"/>
        <end position="213"/>
    </location>
</feature>
<protein>
    <submittedName>
        <fullName evidence="8">Unannotated protein</fullName>
    </submittedName>
</protein>
<sequence length="306" mass="33223">MPHAKAKQSWLWQYIGLGLIWGASFLFIEMGLIAFPPAGVTFWRSLLGAITLWVFIRSQNFDITLDNKFKLKVFFVAVLMNAVPGTLFAFAQQHVSTVIASIINAATPITTLIVMLIAFREERPTIRQVTGILIGLVGALWALGISNGDIGENDPLGVAAIVLAIFCYGVAIPYSHKYLLGQGHRSEVIATWQVTFATLTLLPAYVIPALFFGDVFIRSALTFEIIASIVLMGIIGSGLAFIWNLQVIERAGSAIASSVSYPTLLVSLFIGWLVLGEPFSWNLPVGAVLVAIGSAVTQVKSREKIQ</sequence>
<dbReference type="InterPro" id="IPR000620">
    <property type="entry name" value="EamA_dom"/>
</dbReference>
<evidence type="ECO:0000256" key="3">
    <source>
        <dbReference type="ARBA" id="ARBA00022989"/>
    </source>
</evidence>
<feature type="transmembrane region" description="Helical" evidence="5">
    <location>
        <begin position="71"/>
        <end position="91"/>
    </location>
</feature>
<feature type="transmembrane region" description="Helical" evidence="5">
    <location>
        <begin position="12"/>
        <end position="35"/>
    </location>
</feature>
<keyword evidence="2 5" id="KW-0812">Transmembrane</keyword>
<keyword evidence="3 5" id="KW-1133">Transmembrane helix</keyword>
<feature type="domain" description="EamA" evidence="6">
    <location>
        <begin position="10"/>
        <end position="142"/>
    </location>
</feature>
<comment type="subcellular location">
    <subcellularLocation>
        <location evidence="1">Membrane</location>
        <topology evidence="1">Multi-pass membrane protein</topology>
    </subcellularLocation>
</comment>
<dbReference type="EMBL" id="CAEZVO010000077">
    <property type="protein sequence ID" value="CAB4635012.1"/>
    <property type="molecule type" value="Genomic_DNA"/>
</dbReference>
<evidence type="ECO:0000259" key="6">
    <source>
        <dbReference type="Pfam" id="PF00892"/>
    </source>
</evidence>
<feature type="domain" description="EamA" evidence="6">
    <location>
        <begin position="156"/>
        <end position="296"/>
    </location>
</feature>
<evidence type="ECO:0000313" key="8">
    <source>
        <dbReference type="EMBL" id="CAB4644359.1"/>
    </source>
</evidence>
<feature type="transmembrane region" description="Helical" evidence="5">
    <location>
        <begin position="255"/>
        <end position="275"/>
    </location>
</feature>
<dbReference type="AlphaFoldDB" id="A0A6J6K938"/>
<evidence type="ECO:0000256" key="4">
    <source>
        <dbReference type="ARBA" id="ARBA00023136"/>
    </source>
</evidence>
<dbReference type="PANTHER" id="PTHR32322:SF9">
    <property type="entry name" value="AMINO-ACID METABOLITE EFFLUX PUMP-RELATED"/>
    <property type="match status" value="1"/>
</dbReference>
<dbReference type="GO" id="GO:0016020">
    <property type="term" value="C:membrane"/>
    <property type="evidence" value="ECO:0007669"/>
    <property type="project" value="UniProtKB-SubCell"/>
</dbReference>
<dbReference type="Pfam" id="PF00892">
    <property type="entry name" value="EamA"/>
    <property type="match status" value="2"/>
</dbReference>
<dbReference type="PANTHER" id="PTHR32322">
    <property type="entry name" value="INNER MEMBRANE TRANSPORTER"/>
    <property type="match status" value="1"/>
</dbReference>
<proteinExistence type="predicted"/>
<organism evidence="8">
    <name type="scientific">freshwater metagenome</name>
    <dbReference type="NCBI Taxonomy" id="449393"/>
    <lineage>
        <taxon>unclassified sequences</taxon>
        <taxon>metagenomes</taxon>
        <taxon>ecological metagenomes</taxon>
    </lineage>
</organism>
<feature type="transmembrane region" description="Helical" evidence="5">
    <location>
        <begin position="156"/>
        <end position="176"/>
    </location>
</feature>
<gene>
    <name evidence="7" type="ORF">UFOPK2044_00613</name>
    <name evidence="8" type="ORF">UFOPK2165_00546</name>
</gene>
<feature type="transmembrane region" description="Helical" evidence="5">
    <location>
        <begin position="281"/>
        <end position="299"/>
    </location>
</feature>
<dbReference type="SUPFAM" id="SSF103481">
    <property type="entry name" value="Multidrug resistance efflux transporter EmrE"/>
    <property type="match status" value="2"/>
</dbReference>
<evidence type="ECO:0000313" key="7">
    <source>
        <dbReference type="EMBL" id="CAB4635012.1"/>
    </source>
</evidence>
<feature type="transmembrane region" description="Helical" evidence="5">
    <location>
        <begin position="126"/>
        <end position="144"/>
    </location>
</feature>
<feature type="transmembrane region" description="Helical" evidence="5">
    <location>
        <begin position="97"/>
        <end position="119"/>
    </location>
</feature>
<feature type="transmembrane region" description="Helical" evidence="5">
    <location>
        <begin position="225"/>
        <end position="243"/>
    </location>
</feature>